<keyword evidence="3" id="KW-1185">Reference proteome</keyword>
<proteinExistence type="predicted"/>
<feature type="region of interest" description="Disordered" evidence="1">
    <location>
        <begin position="1"/>
        <end position="77"/>
    </location>
</feature>
<dbReference type="AlphaFoldDB" id="A0AAD6S5X0"/>
<feature type="region of interest" description="Disordered" evidence="1">
    <location>
        <begin position="247"/>
        <end position="285"/>
    </location>
</feature>
<feature type="compositionally biased region" description="Low complexity" evidence="1">
    <location>
        <begin position="209"/>
        <end position="219"/>
    </location>
</feature>
<dbReference type="EMBL" id="JARJCM010000262">
    <property type="protein sequence ID" value="KAJ7020470.1"/>
    <property type="molecule type" value="Genomic_DNA"/>
</dbReference>
<name>A0AAD6S5X0_9AGAR</name>
<gene>
    <name evidence="2" type="ORF">C8F04DRAFT_1196636</name>
</gene>
<accession>A0AAD6S5X0</accession>
<organism evidence="2 3">
    <name type="scientific">Mycena alexandri</name>
    <dbReference type="NCBI Taxonomy" id="1745969"/>
    <lineage>
        <taxon>Eukaryota</taxon>
        <taxon>Fungi</taxon>
        <taxon>Dikarya</taxon>
        <taxon>Basidiomycota</taxon>
        <taxon>Agaricomycotina</taxon>
        <taxon>Agaricomycetes</taxon>
        <taxon>Agaricomycetidae</taxon>
        <taxon>Agaricales</taxon>
        <taxon>Marasmiineae</taxon>
        <taxon>Mycenaceae</taxon>
        <taxon>Mycena</taxon>
    </lineage>
</organism>
<feature type="region of interest" description="Disordered" evidence="1">
    <location>
        <begin position="172"/>
        <end position="219"/>
    </location>
</feature>
<evidence type="ECO:0000313" key="2">
    <source>
        <dbReference type="EMBL" id="KAJ7020470.1"/>
    </source>
</evidence>
<protein>
    <submittedName>
        <fullName evidence="2">Uncharacterized protein</fullName>
    </submittedName>
</protein>
<feature type="region of interest" description="Disordered" evidence="1">
    <location>
        <begin position="487"/>
        <end position="527"/>
    </location>
</feature>
<feature type="compositionally biased region" description="Basic and acidic residues" evidence="1">
    <location>
        <begin position="251"/>
        <end position="262"/>
    </location>
</feature>
<feature type="compositionally biased region" description="Basic and acidic residues" evidence="1">
    <location>
        <begin position="14"/>
        <end position="25"/>
    </location>
</feature>
<comment type="caution">
    <text evidence="2">The sequence shown here is derived from an EMBL/GenBank/DDBJ whole genome shotgun (WGS) entry which is preliminary data.</text>
</comment>
<sequence>MTRPDAMRSAAARDAAHPAAREVAAHHPCATQRLHPRGAAPTTRGGRFDYTKLRRPPTRGACATRRGRQRTVGGHPQPCVVETPVSRERETGEQEEATRRARTRHALRSQAVRVGCRLRSTRQEGMRAANGERRVRAEARDMGRSAARRVRMRHMHPTDHAIRQPIRQRGCAPLTRGRGHERVGNEGGRPREREGRRCGGGGDKKQSKRTLSAARTAGSRASRARSLLFLLAVPPWESGRVRRSAQYTAHADVRAREEDRVSGARKKKQPHRALPPAAALTGAVDSPPPNTPCTYVCSAELQHLNPGARRRLAEKQYEKRSSGRKECCEWVRKAQFVLGSEGRNYAVVPARYKIRSENEDGMECKTDLASLSLHIKQPASGTMAHLYAGVSHGSKKAEGTGATRQVQLQKGKTGTYPLCHHIRKSPPEKRELRTLTAHSSTDLIAQARRLAYQRYEGKRVRACVDDAYGGHGVHQAQICPSIVRADREEDAGGVNDAPSFSADESEEERESNHAEEPAASALGAQRSASTSAQDIASACLADTSTAGMCAAIRSSRISVPVYFLNAFHSADVAKTL</sequence>
<evidence type="ECO:0000256" key="1">
    <source>
        <dbReference type="SAM" id="MobiDB-lite"/>
    </source>
</evidence>
<feature type="compositionally biased region" description="Basic and acidic residues" evidence="1">
    <location>
        <begin position="178"/>
        <end position="205"/>
    </location>
</feature>
<dbReference type="Proteomes" id="UP001218188">
    <property type="component" value="Unassembled WGS sequence"/>
</dbReference>
<reference evidence="2" key="1">
    <citation type="submission" date="2023-03" db="EMBL/GenBank/DDBJ databases">
        <title>Massive genome expansion in bonnet fungi (Mycena s.s.) driven by repeated elements and novel gene families across ecological guilds.</title>
        <authorList>
            <consortium name="Lawrence Berkeley National Laboratory"/>
            <person name="Harder C.B."/>
            <person name="Miyauchi S."/>
            <person name="Viragh M."/>
            <person name="Kuo A."/>
            <person name="Thoen E."/>
            <person name="Andreopoulos B."/>
            <person name="Lu D."/>
            <person name="Skrede I."/>
            <person name="Drula E."/>
            <person name="Henrissat B."/>
            <person name="Morin E."/>
            <person name="Kohler A."/>
            <person name="Barry K."/>
            <person name="LaButti K."/>
            <person name="Morin E."/>
            <person name="Salamov A."/>
            <person name="Lipzen A."/>
            <person name="Mereny Z."/>
            <person name="Hegedus B."/>
            <person name="Baldrian P."/>
            <person name="Stursova M."/>
            <person name="Weitz H."/>
            <person name="Taylor A."/>
            <person name="Grigoriev I.V."/>
            <person name="Nagy L.G."/>
            <person name="Martin F."/>
            <person name="Kauserud H."/>
        </authorList>
    </citation>
    <scope>NUCLEOTIDE SEQUENCE</scope>
    <source>
        <strain evidence="2">CBHHK200</strain>
    </source>
</reference>
<evidence type="ECO:0000313" key="3">
    <source>
        <dbReference type="Proteomes" id="UP001218188"/>
    </source>
</evidence>